<dbReference type="CDD" id="cd06583">
    <property type="entry name" value="PGRP"/>
    <property type="match status" value="1"/>
</dbReference>
<dbReference type="InterPro" id="IPR036505">
    <property type="entry name" value="Amidase/PGRP_sf"/>
</dbReference>
<dbReference type="GO" id="GO:0009253">
    <property type="term" value="P:peptidoglycan catabolic process"/>
    <property type="evidence" value="ECO:0007669"/>
    <property type="project" value="InterPro"/>
</dbReference>
<sequence>MRKITHIVIHCAATPEGREVSVKEIDRWHRERGFAKIGYHYVIHLDGSIDPGRSEEEIGAHVQGHNATSIGICYIGGTEAHDVKKPKDTRTPAQKAAMERLVKELLTRYPGAEVLGHNDFPGVNKACPAFDTRKWWAEVSKRDAAPAPQPAFCKTCGQKLP</sequence>
<evidence type="ECO:0000313" key="4">
    <source>
        <dbReference type="EMBL" id="BAF89599.1"/>
    </source>
</evidence>
<evidence type="ECO:0000256" key="1">
    <source>
        <dbReference type="ARBA" id="ARBA00007553"/>
    </source>
</evidence>
<reference evidence="4 5" key="1">
    <citation type="journal article" date="2007" name="Appl. Environ. Microbiol.">
        <title>Rhizobial factors required for stem nodule maturation and maintenance in Sesbania rostrata-Azorhizobium caulinodans ORS571 symbiosis.</title>
        <authorList>
            <person name="Suzuki S."/>
            <person name="Aono T."/>
            <person name="Lee KB."/>
            <person name="Suzuki T."/>
            <person name="Liu CT."/>
            <person name="Miwa H."/>
            <person name="Wakao S."/>
            <person name="Iki T."/>
            <person name="Oyaizu H."/>
        </authorList>
    </citation>
    <scope>NUCLEOTIDE SEQUENCE [LARGE SCALE GENOMIC DNA]</scope>
    <source>
        <strain evidence="5">ATCC 43989 / DSM 5975 / JCM 20966 / LMG 6465 / NBRC 14845 / NCIMB 13405 / ORS 571</strain>
    </source>
</reference>
<dbReference type="PANTHER" id="PTHR11022:SF41">
    <property type="entry name" value="PEPTIDOGLYCAN-RECOGNITION PROTEIN LC-RELATED"/>
    <property type="match status" value="1"/>
</dbReference>
<dbReference type="Gene3D" id="3.40.80.10">
    <property type="entry name" value="Peptidoglycan recognition protein-like"/>
    <property type="match status" value="1"/>
</dbReference>
<dbReference type="GO" id="GO:0008270">
    <property type="term" value="F:zinc ion binding"/>
    <property type="evidence" value="ECO:0007669"/>
    <property type="project" value="InterPro"/>
</dbReference>
<dbReference type="eggNOG" id="COG3023">
    <property type="taxonomic scope" value="Bacteria"/>
</dbReference>
<reference evidence="4 5" key="6">
    <citation type="journal article" date="2011" name="Appl. Environ. Microbiol.">
        <title>Involvement of the azorhizobial chromosome partition gene (parA) in the onset of bacteroid differentiation during Sesbania rostrata stem nodule development.</title>
        <authorList>
            <person name="Liu CT."/>
            <person name="Lee KB."/>
            <person name="Wang YS."/>
            <person name="Peng MH."/>
            <person name="Lee KT."/>
            <person name="Suzuki S."/>
            <person name="Suzuki T."/>
            <person name="Oyaizu H."/>
        </authorList>
    </citation>
    <scope>NUCLEOTIDE SEQUENCE [LARGE SCALE GENOMIC DNA]</scope>
    <source>
        <strain evidence="5">ATCC 43989 / DSM 5975 / JCM 20966 / LMG 6465 / NBRC 14845 / NCIMB 13405 / ORS 571</strain>
    </source>
</reference>
<dbReference type="Proteomes" id="UP000000270">
    <property type="component" value="Chromosome"/>
</dbReference>
<dbReference type="SUPFAM" id="SSF55846">
    <property type="entry name" value="N-acetylmuramoyl-L-alanine amidase-like"/>
    <property type="match status" value="1"/>
</dbReference>
<feature type="domain" description="N-acetylmuramoyl-L-alanine amidase" evidence="2">
    <location>
        <begin position="1"/>
        <end position="129"/>
    </location>
</feature>
<dbReference type="SMART" id="SM00644">
    <property type="entry name" value="Ami_2"/>
    <property type="match status" value="1"/>
</dbReference>
<dbReference type="InterPro" id="IPR006619">
    <property type="entry name" value="PGRP_domain_met/bac"/>
</dbReference>
<dbReference type="Pfam" id="PF01510">
    <property type="entry name" value="Amidase_2"/>
    <property type="match status" value="1"/>
</dbReference>
<reference evidence="4 5" key="3">
    <citation type="journal article" date="2008" name="BMC Genomics">
        <title>The genome of the versatile nitrogen fixer Azorhizobium caulinodans ORS571.</title>
        <authorList>
            <person name="Lee KB."/>
            <person name="Backer P.D."/>
            <person name="Aono T."/>
            <person name="Liu CT."/>
            <person name="Suzuki S."/>
            <person name="Suzuki T."/>
            <person name="Kaneko T."/>
            <person name="Yamada M."/>
            <person name="Tabata S."/>
            <person name="Kupfer D.M."/>
            <person name="Najar F.Z."/>
            <person name="Wiley G.B."/>
            <person name="Roe B."/>
            <person name="Binnewies T.T."/>
            <person name="Ussery D.W."/>
            <person name="D'Haeze W."/>
            <person name="Herder J.D."/>
            <person name="Gevers D."/>
            <person name="Vereecke D."/>
            <person name="Holsters M."/>
            <person name="Oyaizu H."/>
        </authorList>
    </citation>
    <scope>NUCLEOTIDE SEQUENCE [LARGE SCALE GENOMIC DNA]</scope>
    <source>
        <strain evidence="5">ATCC 43989 / DSM 5975 / JCM 20966 / LMG 6465 / NBRC 14845 / NCIMB 13405 / ORS 571</strain>
    </source>
</reference>
<dbReference type="STRING" id="438753.AZC_3601"/>
<dbReference type="EMBL" id="AP009384">
    <property type="protein sequence ID" value="BAF89599.1"/>
    <property type="molecule type" value="Genomic_DNA"/>
</dbReference>
<dbReference type="SMART" id="SM00701">
    <property type="entry name" value="PGRP"/>
    <property type="match status" value="1"/>
</dbReference>
<evidence type="ECO:0000259" key="3">
    <source>
        <dbReference type="SMART" id="SM00701"/>
    </source>
</evidence>
<feature type="domain" description="Peptidoglycan recognition protein family" evidence="3">
    <location>
        <begin position="1"/>
        <end position="121"/>
    </location>
</feature>
<dbReference type="AlphaFoldDB" id="A8IFC3"/>
<dbReference type="KEGG" id="azc:AZC_3601"/>
<organism evidence="4 5">
    <name type="scientific">Azorhizobium caulinodans (strain ATCC 43989 / DSM 5975 / JCM 20966 / LMG 6465 / NBRC 14845 / NCIMB 13405 / ORS 571)</name>
    <dbReference type="NCBI Taxonomy" id="438753"/>
    <lineage>
        <taxon>Bacteria</taxon>
        <taxon>Pseudomonadati</taxon>
        <taxon>Pseudomonadota</taxon>
        <taxon>Alphaproteobacteria</taxon>
        <taxon>Hyphomicrobiales</taxon>
        <taxon>Xanthobacteraceae</taxon>
        <taxon>Azorhizobium</taxon>
    </lineage>
</organism>
<reference evidence="5" key="2">
    <citation type="submission" date="2007-04" db="EMBL/GenBank/DDBJ databases">
        <title>Complete genome sequence of the nitrogen-fixing bacterium Azorhizobium caulinodans ORS571.</title>
        <authorList>
            <person name="Lee K.B."/>
            <person name="Backer P.D."/>
            <person name="Aono T."/>
            <person name="Liu C.T."/>
            <person name="Suzuki S."/>
            <person name="Suzuki T."/>
            <person name="Kaneko T."/>
            <person name="Yamada M."/>
            <person name="Tabata S."/>
            <person name="Kupfer D.M."/>
            <person name="Najar F.Z."/>
            <person name="Wiley G.B."/>
            <person name="Roe B."/>
            <person name="Binnewies T."/>
            <person name="Ussery D."/>
            <person name="Vereecke D."/>
            <person name="Gevers D."/>
            <person name="Holsters M."/>
            <person name="Oyaizu H."/>
        </authorList>
    </citation>
    <scope>NUCLEOTIDE SEQUENCE [LARGE SCALE GENOMIC DNA]</scope>
    <source>
        <strain evidence="5">ATCC 43989 / DSM 5975 / JCM 20966 / LMG 6465 / NBRC 14845 / NCIMB 13405 / ORS 571</strain>
    </source>
</reference>
<dbReference type="PANTHER" id="PTHR11022">
    <property type="entry name" value="PEPTIDOGLYCAN RECOGNITION PROTEIN"/>
    <property type="match status" value="1"/>
</dbReference>
<gene>
    <name evidence="4" type="ordered locus">AZC_3601</name>
</gene>
<proteinExistence type="inferred from homology"/>
<keyword evidence="5" id="KW-1185">Reference proteome</keyword>
<comment type="similarity">
    <text evidence="1">Belongs to the N-acetylmuramoyl-L-alanine amidase 2 family.</text>
</comment>
<dbReference type="InterPro" id="IPR002502">
    <property type="entry name" value="Amidase_domain"/>
</dbReference>
<name>A8IFC3_AZOC5</name>
<dbReference type="InterPro" id="IPR015510">
    <property type="entry name" value="PGRP"/>
</dbReference>
<dbReference type="HOGENOM" id="CLU_079366_1_0_5"/>
<evidence type="ECO:0000313" key="5">
    <source>
        <dbReference type="Proteomes" id="UP000000270"/>
    </source>
</evidence>
<reference evidence="4 5" key="4">
    <citation type="journal article" date="2009" name="Appl. Environ. Microbiol.">
        <title>Comparative genome-wide transcriptional profiling of Azorhizobium caulinodans ORS571 grown under free-living and symbiotic conditions.</title>
        <authorList>
            <person name="Tsukada S."/>
            <person name="Aono T."/>
            <person name="Akiba N."/>
            <person name="Lee KB."/>
            <person name="Liu CT."/>
            <person name="Toyazaki H."/>
            <person name="Oyaizu H."/>
        </authorList>
    </citation>
    <scope>NUCLEOTIDE SEQUENCE [LARGE SCALE GENOMIC DNA]</scope>
    <source>
        <strain evidence="5">ATCC 43989 / DSM 5975 / JCM 20966 / LMG 6465 / NBRC 14845 / NCIMB 13405 / ORS 571</strain>
    </source>
</reference>
<dbReference type="RefSeq" id="WP_012172124.1">
    <property type="nucleotide sequence ID" value="NC_009937.1"/>
</dbReference>
<protein>
    <submittedName>
        <fullName evidence="4">Putative N-acetylmuramoyl-L-alanine amidase</fullName>
    </submittedName>
</protein>
<evidence type="ECO:0000259" key="2">
    <source>
        <dbReference type="SMART" id="SM00644"/>
    </source>
</evidence>
<accession>A8IFC3</accession>
<reference evidence="4 5" key="5">
    <citation type="journal article" date="2010" name="Appl. Environ. Microbiol.">
        <title>phrR-like gene praR of Azorhizobium caulinodans ORS571 is essential for symbiosis with Sesbania rostrata and is involved in expression of reb genes.</title>
        <authorList>
            <person name="Akiba N."/>
            <person name="Aono T."/>
            <person name="Toyazaki H."/>
            <person name="Sato S."/>
            <person name="Oyaizu H."/>
        </authorList>
    </citation>
    <scope>NUCLEOTIDE SEQUENCE [LARGE SCALE GENOMIC DNA]</scope>
    <source>
        <strain evidence="5">ATCC 43989 / DSM 5975 / JCM 20966 / LMG 6465 / NBRC 14845 / NCIMB 13405 / ORS 571</strain>
    </source>
</reference>
<dbReference type="GO" id="GO:0008745">
    <property type="term" value="F:N-acetylmuramoyl-L-alanine amidase activity"/>
    <property type="evidence" value="ECO:0007669"/>
    <property type="project" value="InterPro"/>
</dbReference>